<dbReference type="AlphaFoldDB" id="A0A840UQU8"/>
<dbReference type="EMBL" id="JACHFH010000004">
    <property type="protein sequence ID" value="MBB5335373.1"/>
    <property type="molecule type" value="Genomic_DNA"/>
</dbReference>
<dbReference type="RefSeq" id="WP_183859290.1">
    <property type="nucleotide sequence ID" value="NZ_JACHFH010000004.1"/>
</dbReference>
<keyword evidence="2" id="KW-1185">Reference proteome</keyword>
<comment type="caution">
    <text evidence="1">The sequence shown here is derived from an EMBL/GenBank/DDBJ whole genome shotgun (WGS) entry which is preliminary data.</text>
</comment>
<dbReference type="Proteomes" id="UP000559117">
    <property type="component" value="Unassembled WGS sequence"/>
</dbReference>
<dbReference type="InterPro" id="IPR018743">
    <property type="entry name" value="DUF2292"/>
</dbReference>
<evidence type="ECO:0000313" key="2">
    <source>
        <dbReference type="Proteomes" id="UP000559117"/>
    </source>
</evidence>
<reference evidence="1 2" key="1">
    <citation type="submission" date="2020-08" db="EMBL/GenBank/DDBJ databases">
        <title>Genomic Encyclopedia of Type Strains, Phase IV (KMG-IV): sequencing the most valuable type-strain genomes for metagenomic binning, comparative biology and taxonomic classification.</title>
        <authorList>
            <person name="Goeker M."/>
        </authorList>
    </citation>
    <scope>NUCLEOTIDE SEQUENCE [LARGE SCALE GENOMIC DNA]</scope>
    <source>
        <strain evidence="1 2">DSM 24661</strain>
    </source>
</reference>
<name>A0A840UQU8_9FIRM</name>
<protein>
    <recommendedName>
        <fullName evidence="3">DUF2292 domain-containing protein</fullName>
    </recommendedName>
</protein>
<sequence>MAGEKIINKNNKLSSAALKIITSLMQEIFHGEINLIVQNSCLIQIERNEKMRLVDISKYAAYHKKTQHIDYTPVCEKIQQEFSDLAFGNIAIIIKSGKVTQVEKTEKYRFSDFTGMDGEGI</sequence>
<organism evidence="1 2">
    <name type="scientific">Pectinatus brassicae</name>
    <dbReference type="NCBI Taxonomy" id="862415"/>
    <lineage>
        <taxon>Bacteria</taxon>
        <taxon>Bacillati</taxon>
        <taxon>Bacillota</taxon>
        <taxon>Negativicutes</taxon>
        <taxon>Selenomonadales</taxon>
        <taxon>Selenomonadaceae</taxon>
        <taxon>Pectinatus</taxon>
    </lineage>
</organism>
<proteinExistence type="predicted"/>
<evidence type="ECO:0000313" key="1">
    <source>
        <dbReference type="EMBL" id="MBB5335373.1"/>
    </source>
</evidence>
<dbReference type="Pfam" id="PF10055">
    <property type="entry name" value="DUF2292"/>
    <property type="match status" value="2"/>
</dbReference>
<accession>A0A840UQU8</accession>
<evidence type="ECO:0008006" key="3">
    <source>
        <dbReference type="Google" id="ProtNLM"/>
    </source>
</evidence>
<gene>
    <name evidence="1" type="ORF">HNR32_000494</name>
</gene>